<protein>
    <submittedName>
        <fullName evidence="1">Uncharacterized protein</fullName>
    </submittedName>
</protein>
<reference evidence="1" key="1">
    <citation type="journal article" date="2020" name="bioRxiv">
        <title>Whole genome comparisons of ergot fungi reveals the divergence and evolution of species within the genus Claviceps are the result of varying mechanisms driving genome evolution and host range expansion.</title>
        <authorList>
            <person name="Wyka S.A."/>
            <person name="Mondo S.J."/>
            <person name="Liu M."/>
            <person name="Dettman J."/>
            <person name="Nalam V."/>
            <person name="Broders K.D."/>
        </authorList>
    </citation>
    <scope>NUCLEOTIDE SEQUENCE</scope>
    <source>
        <strain evidence="1">CCC 602</strain>
    </source>
</reference>
<sequence length="69" mass="7961">MLRDDVADLFNFIKSSLSRADAKPKSGKLQDGRIQIFRLGSGRSYEANEPVRTPWRYLVDRAEPKQEVH</sequence>
<gene>
    <name evidence="1" type="ORF">E4U43_001955</name>
</gene>
<accession>A0A9P7T0S3</accession>
<evidence type="ECO:0000313" key="1">
    <source>
        <dbReference type="EMBL" id="KAG6017242.1"/>
    </source>
</evidence>
<organism evidence="1 2">
    <name type="scientific">Claviceps pusilla</name>
    <dbReference type="NCBI Taxonomy" id="123648"/>
    <lineage>
        <taxon>Eukaryota</taxon>
        <taxon>Fungi</taxon>
        <taxon>Dikarya</taxon>
        <taxon>Ascomycota</taxon>
        <taxon>Pezizomycotina</taxon>
        <taxon>Sordariomycetes</taxon>
        <taxon>Hypocreomycetidae</taxon>
        <taxon>Hypocreales</taxon>
        <taxon>Clavicipitaceae</taxon>
        <taxon>Claviceps</taxon>
    </lineage>
</organism>
<name>A0A9P7T0S3_9HYPO</name>
<proteinExistence type="predicted"/>
<comment type="caution">
    <text evidence="1">The sequence shown here is derived from an EMBL/GenBank/DDBJ whole genome shotgun (WGS) entry which is preliminary data.</text>
</comment>
<keyword evidence="2" id="KW-1185">Reference proteome</keyword>
<dbReference type="AlphaFoldDB" id="A0A9P7T0S3"/>
<dbReference type="Proteomes" id="UP000748025">
    <property type="component" value="Unassembled WGS sequence"/>
</dbReference>
<evidence type="ECO:0000313" key="2">
    <source>
        <dbReference type="Proteomes" id="UP000748025"/>
    </source>
</evidence>
<dbReference type="EMBL" id="SRPW01000166">
    <property type="protein sequence ID" value="KAG6017242.1"/>
    <property type="molecule type" value="Genomic_DNA"/>
</dbReference>